<organism evidence="1 2">
    <name type="scientific">Acidilutibacter cellobiosedens</name>
    <dbReference type="NCBI Taxonomy" id="2507161"/>
    <lineage>
        <taxon>Bacteria</taxon>
        <taxon>Bacillati</taxon>
        <taxon>Bacillota</taxon>
        <taxon>Tissierellia</taxon>
        <taxon>Tissierellales</taxon>
        <taxon>Acidilutibacteraceae</taxon>
        <taxon>Acidilutibacter</taxon>
    </lineage>
</organism>
<sequence>MDRKELVKILGEHLGVKPKYLGVPNFNYQVGEFIIDREGRILTKAGDELKLEEILNSAEKETTTVEITIPLEGHSENTLKTLINMIYSKQTLIKQSFQLNKNLVEKETVEKLNAAETMEEFKDILVSQNIKIDDENIIFTINTDLVRAATLFFGLLNEKSKELKYASSKPTETDNEKYAFRTWLMRLGMIGDEYKETRKELLQNLNGNSAFRNVGESHE</sequence>
<name>A0A410QGF0_9FIRM</name>
<dbReference type="AlphaFoldDB" id="A0A410QGF0"/>
<keyword evidence="2" id="KW-1185">Reference proteome</keyword>
<dbReference type="EMBL" id="CP035282">
    <property type="protein sequence ID" value="QAT62999.1"/>
    <property type="molecule type" value="Genomic_DNA"/>
</dbReference>
<gene>
    <name evidence="1" type="ORF">EQM13_16225</name>
</gene>
<dbReference type="KEGG" id="spoa:EQM13_16225"/>
<reference evidence="2" key="1">
    <citation type="submission" date="2019-01" db="EMBL/GenBank/DDBJ databases">
        <title>Draft genomes of a novel of Sporanaerobacter strains.</title>
        <authorList>
            <person name="Ma S."/>
        </authorList>
    </citation>
    <scope>NUCLEOTIDE SEQUENCE [LARGE SCALE GENOMIC DNA]</scope>
    <source>
        <strain evidence="2">NJN-17</strain>
    </source>
</reference>
<dbReference type="Proteomes" id="UP000287969">
    <property type="component" value="Chromosome"/>
</dbReference>
<accession>A0A410QGF0</accession>
<dbReference type="OrthoDB" id="9775356at2"/>
<evidence type="ECO:0000313" key="1">
    <source>
        <dbReference type="EMBL" id="QAT62999.1"/>
    </source>
</evidence>
<evidence type="ECO:0000313" key="2">
    <source>
        <dbReference type="Proteomes" id="UP000287969"/>
    </source>
</evidence>
<proteinExistence type="predicted"/>
<protein>
    <submittedName>
        <fullName evidence="1">Virulence-related protein</fullName>
    </submittedName>
</protein>
<dbReference type="RefSeq" id="WP_128753232.1">
    <property type="nucleotide sequence ID" value="NZ_CP035282.1"/>
</dbReference>